<feature type="transmembrane region" description="Helical" evidence="6">
    <location>
        <begin position="251"/>
        <end position="276"/>
    </location>
</feature>
<dbReference type="PROSITE" id="PS50850">
    <property type="entry name" value="MFS"/>
    <property type="match status" value="1"/>
</dbReference>
<dbReference type="SUPFAM" id="SSF103473">
    <property type="entry name" value="MFS general substrate transporter"/>
    <property type="match status" value="1"/>
</dbReference>
<reference evidence="8" key="1">
    <citation type="submission" date="2019-08" db="EMBL/GenBank/DDBJ databases">
        <authorList>
            <person name="Kucharzyk K."/>
            <person name="Murdoch R.W."/>
            <person name="Higgins S."/>
            <person name="Loffler F."/>
        </authorList>
    </citation>
    <scope>NUCLEOTIDE SEQUENCE</scope>
</reference>
<dbReference type="InterPro" id="IPR036259">
    <property type="entry name" value="MFS_trans_sf"/>
</dbReference>
<evidence type="ECO:0000256" key="6">
    <source>
        <dbReference type="SAM" id="Phobius"/>
    </source>
</evidence>
<evidence type="ECO:0000313" key="8">
    <source>
        <dbReference type="EMBL" id="MPM57237.1"/>
    </source>
</evidence>
<feature type="transmembrane region" description="Helical" evidence="6">
    <location>
        <begin position="26"/>
        <end position="46"/>
    </location>
</feature>
<keyword evidence="2" id="KW-0813">Transport</keyword>
<feature type="transmembrane region" description="Helical" evidence="6">
    <location>
        <begin position="408"/>
        <end position="427"/>
    </location>
</feature>
<keyword evidence="4 6" id="KW-1133">Transmembrane helix</keyword>
<keyword evidence="5 6" id="KW-0472">Membrane</keyword>
<evidence type="ECO:0000259" key="7">
    <source>
        <dbReference type="PROSITE" id="PS50850"/>
    </source>
</evidence>
<comment type="subcellular location">
    <subcellularLocation>
        <location evidence="1">Endomembrane system</location>
        <topology evidence="1">Multi-pass membrane protein</topology>
    </subcellularLocation>
</comment>
<feature type="transmembrane region" description="Helical" evidence="6">
    <location>
        <begin position="288"/>
        <end position="306"/>
    </location>
</feature>
<feature type="transmembrane region" description="Helical" evidence="6">
    <location>
        <begin position="341"/>
        <end position="362"/>
    </location>
</feature>
<name>A0A645AVR6_9ZZZZ</name>
<dbReference type="InterPro" id="IPR011701">
    <property type="entry name" value="MFS"/>
</dbReference>
<feature type="transmembrane region" description="Helical" evidence="6">
    <location>
        <begin position="210"/>
        <end position="230"/>
    </location>
</feature>
<comment type="caution">
    <text evidence="8">The sequence shown here is derived from an EMBL/GenBank/DDBJ whole genome shotgun (WGS) entry which is preliminary data.</text>
</comment>
<evidence type="ECO:0000256" key="4">
    <source>
        <dbReference type="ARBA" id="ARBA00022989"/>
    </source>
</evidence>
<organism evidence="8">
    <name type="scientific">bioreactor metagenome</name>
    <dbReference type="NCBI Taxonomy" id="1076179"/>
    <lineage>
        <taxon>unclassified sequences</taxon>
        <taxon>metagenomes</taxon>
        <taxon>ecological metagenomes</taxon>
    </lineage>
</organism>
<evidence type="ECO:0000256" key="5">
    <source>
        <dbReference type="ARBA" id="ARBA00023136"/>
    </source>
</evidence>
<feature type="transmembrane region" description="Helical" evidence="6">
    <location>
        <begin position="80"/>
        <end position="104"/>
    </location>
</feature>
<feature type="transmembrane region" description="Helical" evidence="6">
    <location>
        <begin position="177"/>
        <end position="198"/>
    </location>
</feature>
<dbReference type="InterPro" id="IPR020846">
    <property type="entry name" value="MFS_dom"/>
</dbReference>
<dbReference type="Gene3D" id="1.20.1720.10">
    <property type="entry name" value="Multidrug resistance protein D"/>
    <property type="match status" value="1"/>
</dbReference>
<proteinExistence type="predicted"/>
<accession>A0A645AVR6</accession>
<dbReference type="Pfam" id="PF07690">
    <property type="entry name" value="MFS_1"/>
    <property type="match status" value="1"/>
</dbReference>
<feature type="transmembrane region" description="Helical" evidence="6">
    <location>
        <begin position="58"/>
        <end position="74"/>
    </location>
</feature>
<dbReference type="GO" id="GO:0005886">
    <property type="term" value="C:plasma membrane"/>
    <property type="evidence" value="ECO:0007669"/>
    <property type="project" value="TreeGrafter"/>
</dbReference>
<dbReference type="GO" id="GO:0022857">
    <property type="term" value="F:transmembrane transporter activity"/>
    <property type="evidence" value="ECO:0007669"/>
    <property type="project" value="InterPro"/>
</dbReference>
<evidence type="ECO:0000256" key="2">
    <source>
        <dbReference type="ARBA" id="ARBA00022448"/>
    </source>
</evidence>
<sequence>MFAISVMQLILATALPHIVTQIGGDSLYSLVFSSYMLASIVTIPIFSKLADIYGKKKFYIIGMVTFALGTLLGGTAPSMIILIIARVIQGLGAGIITPVSLALISDMFTAEKRGRMIGVFGLVQLIANLLSPSLGKLITTKLNWHWLFFLTLIMVSLSALIVTVSSKTIRADSDAKLSEIDIVGSILFGGFCILIVSISKTIGKEFSFNVATAILLLVTIIIAVLLVINEKRHKEPIIKVEFFKVKIIRRSIISSIIAGAIMYGLITILPLCGVMLNKQGFKINESNILLFFMIGTTVGMLVSSIFTKKLNTVGFTKILWICMCIGSVLMLYFISRGNLNLFNLFNTFIGLSVGGVMSTFMINSQNAVKSEERTVLSGLVQLGRYLGASIGVTILTSMLPEVSLINSAAQFLGTFALLVVLSLVGSANEIF</sequence>
<evidence type="ECO:0000256" key="1">
    <source>
        <dbReference type="ARBA" id="ARBA00004127"/>
    </source>
</evidence>
<feature type="domain" description="Major facilitator superfamily (MFS) profile" evidence="7">
    <location>
        <begin position="1"/>
        <end position="431"/>
    </location>
</feature>
<feature type="transmembrane region" description="Helical" evidence="6">
    <location>
        <begin position="116"/>
        <end position="134"/>
    </location>
</feature>
<feature type="transmembrane region" description="Helical" evidence="6">
    <location>
        <begin position="374"/>
        <end position="396"/>
    </location>
</feature>
<evidence type="ECO:0000256" key="3">
    <source>
        <dbReference type="ARBA" id="ARBA00022692"/>
    </source>
</evidence>
<dbReference type="GO" id="GO:0012505">
    <property type="term" value="C:endomembrane system"/>
    <property type="evidence" value="ECO:0007669"/>
    <property type="project" value="UniProtKB-SubCell"/>
</dbReference>
<dbReference type="PANTHER" id="PTHR23501:SF191">
    <property type="entry name" value="VACUOLAR BASIC AMINO ACID TRANSPORTER 4"/>
    <property type="match status" value="1"/>
</dbReference>
<feature type="transmembrane region" description="Helical" evidence="6">
    <location>
        <begin position="318"/>
        <end position="335"/>
    </location>
</feature>
<dbReference type="PANTHER" id="PTHR23501">
    <property type="entry name" value="MAJOR FACILITATOR SUPERFAMILY"/>
    <property type="match status" value="1"/>
</dbReference>
<gene>
    <name evidence="8" type="primary">bmr3_4</name>
    <name evidence="8" type="ORF">SDC9_104059</name>
</gene>
<dbReference type="EMBL" id="VSSQ01016161">
    <property type="protein sequence ID" value="MPM57237.1"/>
    <property type="molecule type" value="Genomic_DNA"/>
</dbReference>
<keyword evidence="3 6" id="KW-0812">Transmembrane</keyword>
<feature type="transmembrane region" description="Helical" evidence="6">
    <location>
        <begin position="146"/>
        <end position="165"/>
    </location>
</feature>
<dbReference type="AlphaFoldDB" id="A0A645AVR6"/>
<dbReference type="Gene3D" id="1.20.1250.20">
    <property type="entry name" value="MFS general substrate transporter like domains"/>
    <property type="match status" value="1"/>
</dbReference>
<protein>
    <submittedName>
        <fullName evidence="8">Multidrug resistance protein 3</fullName>
    </submittedName>
</protein>